<keyword evidence="4" id="KW-1185">Reference proteome</keyword>
<dbReference type="PANTHER" id="PTHR34351">
    <property type="entry name" value="SLR1927 PROTEIN-RELATED"/>
    <property type="match status" value="1"/>
</dbReference>
<sequence length="498" mass="54453">MTAQRNDSNVVVTEAAKGNLPQLSADGGATTTKPSKTKTDGQKADLPEQSARPLGYGTRWGAWIIITLGWGMSLAGVITRGGAVETFMLIVLSLLPVLSIGMPLLGAAGLTADRIIPKLKVKDGDEAVVRLTVRRTIGVPFVWLAVQDAMTNTSSAEKKGIDYRYIAMPLIKREVELHYSVLAVRRGEHQFDHVTVTVGDWLGLTAFRKKLSCPGTLLAVPALPEEMRREAGQLYGAVAEQVSGDSSAAYISDQGEISDRSAGRLRQSGLGPESRPYRDGDSMRHLEWRAAAKGRGMFTKQHLLEQPAEVIMIADTHATAYNRDGRLFDATLAWMARGMELAAAEGCDVRLITGTTGGKREGKVRKGNQEERKRDGLTRQATLLEQLAKLQLRKTAVAIDHLRTELGGLKAGGTVHVYTADWKSGQSWIQLAAYAKDQNCRVSLHIVTRQAVLTYAMREQQRLLEETGLLVHWLAYPERMNRLPETVEGGGQHANVQS</sequence>
<protein>
    <recommendedName>
        <fullName evidence="5">DUF58 domain-containing protein</fullName>
    </recommendedName>
</protein>
<comment type="caution">
    <text evidence="3">The sequence shown here is derived from an EMBL/GenBank/DDBJ whole genome shotgun (WGS) entry which is preliminary data.</text>
</comment>
<evidence type="ECO:0000313" key="3">
    <source>
        <dbReference type="EMBL" id="GLX70177.1"/>
    </source>
</evidence>
<feature type="region of interest" description="Disordered" evidence="1">
    <location>
        <begin position="260"/>
        <end position="281"/>
    </location>
</feature>
<reference evidence="3 4" key="1">
    <citation type="submission" date="2023-03" db="EMBL/GenBank/DDBJ databases">
        <title>Draft genome sequence of the bacteria which degrade cell wall of Tricholomamatutake.</title>
        <authorList>
            <person name="Konishi Y."/>
            <person name="Fukuta Y."/>
            <person name="Shirasaka N."/>
        </authorList>
    </citation>
    <scope>NUCLEOTIDE SEQUENCE [LARGE SCALE GENOMIC DNA]</scope>
    <source>
        <strain evidence="4">mu1</strain>
    </source>
</reference>
<dbReference type="PANTHER" id="PTHR34351:SF2">
    <property type="entry name" value="DUF58 DOMAIN-CONTAINING PROTEIN"/>
    <property type="match status" value="1"/>
</dbReference>
<feature type="region of interest" description="Disordered" evidence="1">
    <location>
        <begin position="1"/>
        <end position="50"/>
    </location>
</feature>
<feature type="compositionally biased region" description="Basic and acidic residues" evidence="1">
    <location>
        <begin position="37"/>
        <end position="46"/>
    </location>
</feature>
<dbReference type="EMBL" id="BSSQ01000018">
    <property type="protein sequence ID" value="GLX70177.1"/>
    <property type="molecule type" value="Genomic_DNA"/>
</dbReference>
<organism evidence="3 4">
    <name type="scientific">Paenibacillus glycanilyticus</name>
    <dbReference type="NCBI Taxonomy" id="126569"/>
    <lineage>
        <taxon>Bacteria</taxon>
        <taxon>Bacillati</taxon>
        <taxon>Bacillota</taxon>
        <taxon>Bacilli</taxon>
        <taxon>Bacillales</taxon>
        <taxon>Paenibacillaceae</taxon>
        <taxon>Paenibacillus</taxon>
    </lineage>
</organism>
<evidence type="ECO:0008006" key="5">
    <source>
        <dbReference type="Google" id="ProtNLM"/>
    </source>
</evidence>
<accession>A0ABQ6GMC5</accession>
<evidence type="ECO:0000313" key="4">
    <source>
        <dbReference type="Proteomes" id="UP001157114"/>
    </source>
</evidence>
<keyword evidence="2" id="KW-0472">Membrane</keyword>
<evidence type="ECO:0000256" key="1">
    <source>
        <dbReference type="SAM" id="MobiDB-lite"/>
    </source>
</evidence>
<dbReference type="RefSeq" id="WP_284240948.1">
    <property type="nucleotide sequence ID" value="NZ_BSSQ01000018.1"/>
</dbReference>
<gene>
    <name evidence="3" type="ORF">MU1_45230</name>
</gene>
<dbReference type="Proteomes" id="UP001157114">
    <property type="component" value="Unassembled WGS sequence"/>
</dbReference>
<evidence type="ECO:0000256" key="2">
    <source>
        <dbReference type="SAM" id="Phobius"/>
    </source>
</evidence>
<name>A0ABQ6GMC5_9BACL</name>
<feature type="transmembrane region" description="Helical" evidence="2">
    <location>
        <begin position="60"/>
        <end position="79"/>
    </location>
</feature>
<keyword evidence="2" id="KW-0812">Transmembrane</keyword>
<feature type="transmembrane region" description="Helical" evidence="2">
    <location>
        <begin position="86"/>
        <end position="110"/>
    </location>
</feature>
<keyword evidence="2" id="KW-1133">Transmembrane helix</keyword>
<proteinExistence type="predicted"/>
<feature type="compositionally biased region" description="Polar residues" evidence="1">
    <location>
        <begin position="1"/>
        <end position="11"/>
    </location>
</feature>